<dbReference type="Proteomes" id="UP001204953">
    <property type="component" value="Unassembled WGS sequence"/>
</dbReference>
<evidence type="ECO:0000313" key="1">
    <source>
        <dbReference type="EMBL" id="MCP2729354.1"/>
    </source>
</evidence>
<protein>
    <submittedName>
        <fullName evidence="1">Uncharacterized protein</fullName>
    </submittedName>
</protein>
<comment type="caution">
    <text evidence="1">The sequence shown here is derived from an EMBL/GenBank/DDBJ whole genome shotgun (WGS) entry which is preliminary data.</text>
</comment>
<name>A0AAE3GS63_9CYAN</name>
<dbReference type="AlphaFoldDB" id="A0AAE3GS63"/>
<dbReference type="EMBL" id="JAMZMM010000110">
    <property type="protein sequence ID" value="MCP2729354.1"/>
    <property type="molecule type" value="Genomic_DNA"/>
</dbReference>
<evidence type="ECO:0000313" key="2">
    <source>
        <dbReference type="Proteomes" id="UP001204953"/>
    </source>
</evidence>
<proteinExistence type="predicted"/>
<accession>A0AAE3GS63</accession>
<gene>
    <name evidence="1" type="ORF">NJ959_12900</name>
</gene>
<reference evidence="1" key="1">
    <citation type="submission" date="2022-06" db="EMBL/GenBank/DDBJ databases">
        <title>New cyanobacteria of genus Symplocastrum in benthos of Lake Baikal.</title>
        <authorList>
            <person name="Sorokovikova E."/>
            <person name="Tikhonova I."/>
            <person name="Krasnopeev A."/>
            <person name="Evseev P."/>
            <person name="Gladkikh A."/>
            <person name="Belykh O."/>
        </authorList>
    </citation>
    <scope>NUCLEOTIDE SEQUENCE</scope>
    <source>
        <strain evidence="1">BBK-W-15</strain>
    </source>
</reference>
<sequence length="56" mass="6050">MKLFDAAAPPSSAVETSQDFSIVQKDEQKIAGLFNLPKIPIPIPGVPSGNPLWIKF</sequence>
<organism evidence="1 2">
    <name type="scientific">Limnofasciculus baicalensis BBK-W-15</name>
    <dbReference type="NCBI Taxonomy" id="2699891"/>
    <lineage>
        <taxon>Bacteria</taxon>
        <taxon>Bacillati</taxon>
        <taxon>Cyanobacteriota</taxon>
        <taxon>Cyanophyceae</taxon>
        <taxon>Coleofasciculales</taxon>
        <taxon>Coleofasciculaceae</taxon>
        <taxon>Limnofasciculus</taxon>
        <taxon>Limnofasciculus baicalensis</taxon>
    </lineage>
</organism>
<dbReference type="RefSeq" id="WP_254012139.1">
    <property type="nucleotide sequence ID" value="NZ_JAMZMM010000110.1"/>
</dbReference>
<keyword evidence="2" id="KW-1185">Reference proteome</keyword>